<dbReference type="PROSITE" id="PS50931">
    <property type="entry name" value="HTH_LYSR"/>
    <property type="match status" value="1"/>
</dbReference>
<dbReference type="PANTHER" id="PTHR30537">
    <property type="entry name" value="HTH-TYPE TRANSCRIPTIONAL REGULATOR"/>
    <property type="match status" value="1"/>
</dbReference>
<dbReference type="GO" id="GO:0003677">
    <property type="term" value="F:DNA binding"/>
    <property type="evidence" value="ECO:0007669"/>
    <property type="project" value="UniProtKB-KW"/>
</dbReference>
<keyword evidence="2" id="KW-0805">Transcription regulation</keyword>
<dbReference type="CDD" id="cd08422">
    <property type="entry name" value="PBP2_CrgA_like"/>
    <property type="match status" value="1"/>
</dbReference>
<feature type="domain" description="HTH lysR-type" evidence="5">
    <location>
        <begin position="1"/>
        <end position="59"/>
    </location>
</feature>
<evidence type="ECO:0000256" key="3">
    <source>
        <dbReference type="ARBA" id="ARBA00023125"/>
    </source>
</evidence>
<evidence type="ECO:0000256" key="2">
    <source>
        <dbReference type="ARBA" id="ARBA00023015"/>
    </source>
</evidence>
<proteinExistence type="inferred from homology"/>
<gene>
    <name evidence="6" type="ORF">C9J47_09130</name>
</gene>
<dbReference type="SUPFAM" id="SSF53850">
    <property type="entry name" value="Periplasmic binding protein-like II"/>
    <property type="match status" value="1"/>
</dbReference>
<dbReference type="InterPro" id="IPR036390">
    <property type="entry name" value="WH_DNA-bd_sf"/>
</dbReference>
<dbReference type="EMBL" id="PYOC01000002">
    <property type="protein sequence ID" value="PSV48659.1"/>
    <property type="molecule type" value="Genomic_DNA"/>
</dbReference>
<evidence type="ECO:0000256" key="1">
    <source>
        <dbReference type="ARBA" id="ARBA00009437"/>
    </source>
</evidence>
<organism evidence="6 7">
    <name type="scientific">Photobacterium indicum</name>
    <dbReference type="NCBI Taxonomy" id="81447"/>
    <lineage>
        <taxon>Bacteria</taxon>
        <taxon>Pseudomonadati</taxon>
        <taxon>Pseudomonadota</taxon>
        <taxon>Gammaproteobacteria</taxon>
        <taxon>Vibrionales</taxon>
        <taxon>Vibrionaceae</taxon>
        <taxon>Photobacterium</taxon>
    </lineage>
</organism>
<keyword evidence="3" id="KW-0238">DNA-binding</keyword>
<dbReference type="Proteomes" id="UP000241803">
    <property type="component" value="Unassembled WGS sequence"/>
</dbReference>
<dbReference type="GO" id="GO:0003700">
    <property type="term" value="F:DNA-binding transcription factor activity"/>
    <property type="evidence" value="ECO:0007669"/>
    <property type="project" value="InterPro"/>
</dbReference>
<keyword evidence="7" id="KW-1185">Reference proteome</keyword>
<keyword evidence="4" id="KW-0804">Transcription</keyword>
<dbReference type="InterPro" id="IPR000847">
    <property type="entry name" value="LysR_HTH_N"/>
</dbReference>
<dbReference type="RefSeq" id="WP_107253231.1">
    <property type="nucleotide sequence ID" value="NZ_PYOC01000002.1"/>
</dbReference>
<dbReference type="FunFam" id="1.10.10.10:FF:000001">
    <property type="entry name" value="LysR family transcriptional regulator"/>
    <property type="match status" value="1"/>
</dbReference>
<dbReference type="Pfam" id="PF00126">
    <property type="entry name" value="HTH_1"/>
    <property type="match status" value="1"/>
</dbReference>
<dbReference type="AlphaFoldDB" id="A0A2T3LBE5"/>
<dbReference type="Gene3D" id="3.40.190.290">
    <property type="match status" value="1"/>
</dbReference>
<evidence type="ECO:0000256" key="4">
    <source>
        <dbReference type="ARBA" id="ARBA00023163"/>
    </source>
</evidence>
<dbReference type="Gene3D" id="1.10.10.10">
    <property type="entry name" value="Winged helix-like DNA-binding domain superfamily/Winged helix DNA-binding domain"/>
    <property type="match status" value="1"/>
</dbReference>
<evidence type="ECO:0000259" key="5">
    <source>
        <dbReference type="PROSITE" id="PS50931"/>
    </source>
</evidence>
<evidence type="ECO:0000313" key="7">
    <source>
        <dbReference type="Proteomes" id="UP000241803"/>
    </source>
</evidence>
<dbReference type="PANTHER" id="PTHR30537:SF80">
    <property type="entry name" value="TRANSCRIPTIONAL REGULATOR"/>
    <property type="match status" value="1"/>
</dbReference>
<protein>
    <submittedName>
        <fullName evidence="6">LysR family transcriptional regulator</fullName>
    </submittedName>
</protein>
<accession>A0A2T3LBE5</accession>
<dbReference type="SUPFAM" id="SSF46785">
    <property type="entry name" value="Winged helix' DNA-binding domain"/>
    <property type="match status" value="1"/>
</dbReference>
<reference evidence="6 7" key="1">
    <citation type="submission" date="2018-03" db="EMBL/GenBank/DDBJ databases">
        <title>Whole genome sequencing of Histamine producing bacteria.</title>
        <authorList>
            <person name="Butler K."/>
        </authorList>
    </citation>
    <scope>NUCLEOTIDE SEQUENCE [LARGE SCALE GENOMIC DNA]</scope>
    <source>
        <strain evidence="6 7">ATCC 19614</strain>
    </source>
</reference>
<name>A0A2T3LBE5_9GAMM</name>
<dbReference type="FunFam" id="3.40.190.290:FF:000001">
    <property type="entry name" value="Transcriptional regulator, LysR family"/>
    <property type="match status" value="1"/>
</dbReference>
<dbReference type="InterPro" id="IPR005119">
    <property type="entry name" value="LysR_subst-bd"/>
</dbReference>
<sequence>MDQLSAMRAFVRVVQMGSFSAAAREQDTTQATISKKVAALEKKLGAKLLSRTSRELSLTEVGADYYENCVIILSELDEAEAQVRSQIALPSGVLRVAAPVVFGRQFMAPILVEFLNAYPEIKVDLMLNDKHIDLIADGVDVAIRAKQLEDSTLVARHLFNNPLVVVASPEYLQKNTKPQNPDELKNHNCIVYSMLKSINIWHFEQENNNMSVPVTGSFRCDNGDVILQLVLDGAGIAQLPVWMVDEHIRSGKLAMVLEGYISKPLPFNAIYPQNRYVPLKVRCFIEYLKQKLADNPLYQ</sequence>
<comment type="similarity">
    <text evidence="1">Belongs to the LysR transcriptional regulatory family.</text>
</comment>
<evidence type="ECO:0000313" key="6">
    <source>
        <dbReference type="EMBL" id="PSV48659.1"/>
    </source>
</evidence>
<dbReference type="InterPro" id="IPR036388">
    <property type="entry name" value="WH-like_DNA-bd_sf"/>
</dbReference>
<comment type="caution">
    <text evidence="6">The sequence shown here is derived from an EMBL/GenBank/DDBJ whole genome shotgun (WGS) entry which is preliminary data.</text>
</comment>
<dbReference type="InterPro" id="IPR058163">
    <property type="entry name" value="LysR-type_TF_proteobact-type"/>
</dbReference>
<dbReference type="Pfam" id="PF03466">
    <property type="entry name" value="LysR_substrate"/>
    <property type="match status" value="1"/>
</dbReference>
<dbReference type="PRINTS" id="PR00039">
    <property type="entry name" value="HTHLYSR"/>
</dbReference>